<keyword evidence="1" id="KW-0378">Hydrolase</keyword>
<dbReference type="Proteomes" id="UP000186666">
    <property type="component" value="Unassembled WGS sequence"/>
</dbReference>
<dbReference type="Pfam" id="PF01229">
    <property type="entry name" value="Glyco_hydro_39"/>
    <property type="match status" value="1"/>
</dbReference>
<name>A0ABY1JZ40_9BACL</name>
<keyword evidence="5" id="KW-1185">Reference proteome</keyword>
<accession>A0ABY1JZ40</accession>
<comment type="caution">
    <text evidence="4">The sequence shown here is derived from an EMBL/GenBank/DDBJ whole genome shotgun (WGS) entry which is preliminary data.</text>
</comment>
<proteinExistence type="predicted"/>
<dbReference type="SUPFAM" id="SSF51011">
    <property type="entry name" value="Glycosyl hydrolase domain"/>
    <property type="match status" value="1"/>
</dbReference>
<evidence type="ECO:0000313" key="5">
    <source>
        <dbReference type="Proteomes" id="UP000186666"/>
    </source>
</evidence>
<dbReference type="Gene3D" id="2.60.40.1500">
    <property type="entry name" value="Glycosyl hydrolase domain, family 39"/>
    <property type="match status" value="1"/>
</dbReference>
<evidence type="ECO:0000313" key="4">
    <source>
        <dbReference type="EMBL" id="SIR02234.1"/>
    </source>
</evidence>
<feature type="domain" description="Glycosyl hydrolases family 39 N-terminal catalytic" evidence="3">
    <location>
        <begin position="5"/>
        <end position="146"/>
    </location>
</feature>
<evidence type="ECO:0000256" key="2">
    <source>
        <dbReference type="ARBA" id="ARBA00023295"/>
    </source>
</evidence>
<keyword evidence="2" id="KW-0326">Glycosidase</keyword>
<dbReference type="EMBL" id="FTNK01000006">
    <property type="protein sequence ID" value="SIR02234.1"/>
    <property type="molecule type" value="Genomic_DNA"/>
</dbReference>
<dbReference type="InterPro" id="IPR049166">
    <property type="entry name" value="GH39_cat"/>
</dbReference>
<reference evidence="4 5" key="1">
    <citation type="submission" date="2017-01" db="EMBL/GenBank/DDBJ databases">
        <authorList>
            <person name="Varghese N."/>
            <person name="Submissions S."/>
        </authorList>
    </citation>
    <scope>NUCLEOTIDE SEQUENCE [LARGE SCALE GENOMIC DNA]</scope>
    <source>
        <strain evidence="4 5">ATCC 23464</strain>
    </source>
</reference>
<sequence length="176" mass="20700">MPQPLFHGGFGLLTYNGIKKAGFHAFAFLARLGDEIVLQREGIIVTRRGEDYQILLYNYCHYNELYNQFDYSQVTSKNRYGIFNETAPNRFGLRLEELNGHYLLEQMRVNRKHGSSFDAWVEMGAPDELTVEGRAYLDRMAQPQYRTWLEKADEFIELDIELEPHEIQLILVIKQY</sequence>
<evidence type="ECO:0000256" key="1">
    <source>
        <dbReference type="ARBA" id="ARBA00022801"/>
    </source>
</evidence>
<evidence type="ECO:0000259" key="3">
    <source>
        <dbReference type="Pfam" id="PF01229"/>
    </source>
</evidence>
<gene>
    <name evidence="4" type="ORF">SAMN05421578_10629</name>
</gene>
<organism evidence="4 5">
    <name type="scientific">Paenibacillus macquariensis</name>
    <dbReference type="NCBI Taxonomy" id="948756"/>
    <lineage>
        <taxon>Bacteria</taxon>
        <taxon>Bacillati</taxon>
        <taxon>Bacillota</taxon>
        <taxon>Bacilli</taxon>
        <taxon>Bacillales</taxon>
        <taxon>Paenibacillaceae</taxon>
        <taxon>Paenibacillus</taxon>
    </lineage>
</organism>
<protein>
    <submittedName>
        <fullName evidence="4">Xylan 1,4-beta-xylosidase</fullName>
    </submittedName>
</protein>